<dbReference type="PANTHER" id="PTHR14499">
    <property type="entry name" value="POTASSIUM CHANNEL TETRAMERIZATION DOMAIN-CONTAINING"/>
    <property type="match status" value="1"/>
</dbReference>
<dbReference type="PANTHER" id="PTHR14499:SF136">
    <property type="entry name" value="GH08630P"/>
    <property type="match status" value="1"/>
</dbReference>
<name>A0A0B5JAH1_9VIRU</name>
<dbReference type="InterPro" id="IPR011333">
    <property type="entry name" value="SKP1/BTB/POZ_sf"/>
</dbReference>
<dbReference type="CDD" id="cd18316">
    <property type="entry name" value="BTB_POZ_KCTD-like"/>
    <property type="match status" value="1"/>
</dbReference>
<dbReference type="EMBL" id="KP136319">
    <property type="protein sequence ID" value="AJF97931.1"/>
    <property type="molecule type" value="Genomic_DNA"/>
</dbReference>
<evidence type="ECO:0000313" key="2">
    <source>
        <dbReference type="EMBL" id="AJF97931.1"/>
    </source>
</evidence>
<proteinExistence type="predicted"/>
<feature type="domain" description="Potassium channel tetramerisation-type BTB" evidence="1">
    <location>
        <begin position="13"/>
        <end position="80"/>
    </location>
</feature>
<evidence type="ECO:0000313" key="3">
    <source>
        <dbReference type="Proteomes" id="UP000202511"/>
    </source>
</evidence>
<dbReference type="GeneID" id="23462848"/>
<dbReference type="RefSeq" id="YP_009120166.1">
    <property type="nucleotide sequence ID" value="NC_026440.1"/>
</dbReference>
<dbReference type="InterPro" id="IPR003131">
    <property type="entry name" value="T1-type_BTB"/>
</dbReference>
<dbReference type="GO" id="GO:0051260">
    <property type="term" value="P:protein homooligomerization"/>
    <property type="evidence" value="ECO:0007669"/>
    <property type="project" value="InterPro"/>
</dbReference>
<dbReference type="KEGG" id="vg:23462848"/>
<dbReference type="SUPFAM" id="SSF54695">
    <property type="entry name" value="POZ domain"/>
    <property type="match status" value="1"/>
</dbReference>
<dbReference type="Pfam" id="PF02214">
    <property type="entry name" value="BTB_2"/>
    <property type="match status" value="1"/>
</dbReference>
<dbReference type="Gene3D" id="3.30.710.10">
    <property type="entry name" value="Potassium Channel Kv1.1, Chain A"/>
    <property type="match status" value="1"/>
</dbReference>
<evidence type="ECO:0000259" key="1">
    <source>
        <dbReference type="Pfam" id="PF02214"/>
    </source>
</evidence>
<organism evidence="2 3">
    <name type="scientific">Pandoravirus inopinatum</name>
    <dbReference type="NCBI Taxonomy" id="1605721"/>
    <lineage>
        <taxon>Viruses</taxon>
        <taxon>Pandoravirus</taxon>
    </lineage>
</organism>
<sequence>MEEHQTRSEDAVVRLNVGGKPMLVAQSTLTKDAHSVLGRMFAPDAVLPPATRLDNGSYFLDYDPQCFAIVMDHLRYGTIDIDPALLGRVRCTADSLAIASLVAACDAQLAAVHARRAGDSIKQRSVECCPQCGEILVGEDDKDRIRATMSRLLDEEKNAIFGFWERRQYDRYRAMVYHECAGPLRLLRNHWFELSALGAACGYVIHLLSSPRR</sequence>
<reference evidence="2 3" key="1">
    <citation type="journal article" date="2015" name="Parasitol. Res.">
        <title>Viruses in close associations with free-living amoebae.</title>
        <authorList>
            <person name="Scheid P."/>
        </authorList>
    </citation>
    <scope>NUCLEOTIDE SEQUENCE [LARGE SCALE GENOMIC DNA]</scope>
    <source>
        <strain evidence="2">KlaHel</strain>
    </source>
</reference>
<protein>
    <submittedName>
        <fullName evidence="2">BTB/POZ domain motif-containing protein</fullName>
    </submittedName>
</protein>
<accession>A0A0B5JAH1</accession>
<dbReference type="Proteomes" id="UP000202511">
    <property type="component" value="Segment"/>
</dbReference>